<feature type="compositionally biased region" description="Basic residues" evidence="1">
    <location>
        <begin position="119"/>
        <end position="132"/>
    </location>
</feature>
<evidence type="ECO:0000256" key="1">
    <source>
        <dbReference type="SAM" id="MobiDB-lite"/>
    </source>
</evidence>
<proteinExistence type="predicted"/>
<evidence type="ECO:0000313" key="4">
    <source>
        <dbReference type="Proteomes" id="UP000249061"/>
    </source>
</evidence>
<evidence type="ECO:0000256" key="2">
    <source>
        <dbReference type="SAM" id="SignalP"/>
    </source>
</evidence>
<feature type="region of interest" description="Disordered" evidence="1">
    <location>
        <begin position="112"/>
        <end position="132"/>
    </location>
</feature>
<gene>
    <name evidence="3" type="ORF">DI536_15300</name>
</gene>
<name>A0A2W5T9S7_9BACT</name>
<organism evidence="3 4">
    <name type="scientific">Archangium gephyra</name>
    <dbReference type="NCBI Taxonomy" id="48"/>
    <lineage>
        <taxon>Bacteria</taxon>
        <taxon>Pseudomonadati</taxon>
        <taxon>Myxococcota</taxon>
        <taxon>Myxococcia</taxon>
        <taxon>Myxococcales</taxon>
        <taxon>Cystobacterineae</taxon>
        <taxon>Archangiaceae</taxon>
        <taxon>Archangium</taxon>
    </lineage>
</organism>
<feature type="chain" id="PRO_5016169088" evidence="2">
    <location>
        <begin position="18"/>
        <end position="132"/>
    </location>
</feature>
<keyword evidence="2" id="KW-0732">Signal</keyword>
<evidence type="ECO:0000313" key="3">
    <source>
        <dbReference type="EMBL" id="PZR12270.1"/>
    </source>
</evidence>
<dbReference type="EMBL" id="QFQP01000012">
    <property type="protein sequence ID" value="PZR12270.1"/>
    <property type="molecule type" value="Genomic_DNA"/>
</dbReference>
<dbReference type="InterPro" id="IPR010916">
    <property type="entry name" value="TonB_box_CS"/>
</dbReference>
<accession>A0A2W5T9S7</accession>
<comment type="caution">
    <text evidence="3">The sequence shown here is derived from an EMBL/GenBank/DDBJ whole genome shotgun (WGS) entry which is preliminary data.</text>
</comment>
<dbReference type="PROSITE" id="PS00430">
    <property type="entry name" value="TONB_DEPENDENT_REC_1"/>
    <property type="match status" value="1"/>
</dbReference>
<feature type="signal peptide" evidence="2">
    <location>
        <begin position="1"/>
        <end position="17"/>
    </location>
</feature>
<protein>
    <submittedName>
        <fullName evidence="3">Uncharacterized protein</fullName>
    </submittedName>
</protein>
<sequence length="132" mass="13849">MRRLINLVAVLALPAFATGETIVVTGAAAAQLKDTLCISMNCVTSGAKDFTVTGRQDGQTLELTVTSSSGQRRLTHSVALNAFNRLSSTDLVTATSHVQRSIEIGAIAPPAAPRPVAKASKKPSLKRAYSRS</sequence>
<dbReference type="Proteomes" id="UP000249061">
    <property type="component" value="Unassembled WGS sequence"/>
</dbReference>
<dbReference type="AlphaFoldDB" id="A0A2W5T9S7"/>
<reference evidence="3 4" key="1">
    <citation type="submission" date="2017-08" db="EMBL/GenBank/DDBJ databases">
        <title>Infants hospitalized years apart are colonized by the same room-sourced microbial strains.</title>
        <authorList>
            <person name="Brooks B."/>
            <person name="Olm M.R."/>
            <person name="Firek B.A."/>
            <person name="Baker R."/>
            <person name="Thomas B.C."/>
            <person name="Morowitz M.J."/>
            <person name="Banfield J.F."/>
        </authorList>
    </citation>
    <scope>NUCLEOTIDE SEQUENCE [LARGE SCALE GENOMIC DNA]</scope>
    <source>
        <strain evidence="3">S2_003_000_R2_14</strain>
    </source>
</reference>